<gene>
    <name evidence="3" type="ORF">AMORRO_LOCUS974</name>
</gene>
<dbReference type="PROSITE" id="PS00028">
    <property type="entry name" value="ZINC_FINGER_C2H2_1"/>
    <property type="match status" value="1"/>
</dbReference>
<organism evidence="3 4">
    <name type="scientific">Acaulospora morrowiae</name>
    <dbReference type="NCBI Taxonomy" id="94023"/>
    <lineage>
        <taxon>Eukaryota</taxon>
        <taxon>Fungi</taxon>
        <taxon>Fungi incertae sedis</taxon>
        <taxon>Mucoromycota</taxon>
        <taxon>Glomeromycotina</taxon>
        <taxon>Glomeromycetes</taxon>
        <taxon>Diversisporales</taxon>
        <taxon>Acaulosporaceae</taxon>
        <taxon>Acaulospora</taxon>
    </lineage>
</organism>
<dbReference type="InterPro" id="IPR013087">
    <property type="entry name" value="Znf_C2H2_type"/>
</dbReference>
<evidence type="ECO:0000259" key="2">
    <source>
        <dbReference type="PROSITE" id="PS50157"/>
    </source>
</evidence>
<dbReference type="Gene3D" id="3.30.160.60">
    <property type="entry name" value="Classic Zinc Finger"/>
    <property type="match status" value="1"/>
</dbReference>
<evidence type="ECO:0000256" key="1">
    <source>
        <dbReference type="PROSITE-ProRule" id="PRU00042"/>
    </source>
</evidence>
<sequence length="322" mass="36967">MDSNDFRKHYGMKPDSRYIHNNFGDHSNLGSSSRTNLQHANFEKTRDTIELFSSEISNFDAQCPNLLENTYNLEQVNESQFPTDFSGTTTPSFYSISHTPGEKEEPMLFEVLNNNLGQFSRSQRQKNFQISSRHAANFLDTFPYNYEQLLPTLHFYTDHERLFGNPHFIFMGQRERDAYVQSPCVLFGKSPHPTDFSFISLEQEGHNSYDKVPSSPDAFFEKSQIQQPMDLFGSTILHSISVEQNKQNTYKKISGTLKNRKERHKCNICGKSFTGPCALRIHGVSHTKEKLNQHTQYTLASDGFLTITHKTQKNTVAAQDLP</sequence>
<comment type="caution">
    <text evidence="3">The sequence shown here is derived from an EMBL/GenBank/DDBJ whole genome shotgun (WGS) entry which is preliminary data.</text>
</comment>
<dbReference type="AlphaFoldDB" id="A0A9N8YS77"/>
<evidence type="ECO:0000313" key="3">
    <source>
        <dbReference type="EMBL" id="CAG8452599.1"/>
    </source>
</evidence>
<dbReference type="InterPro" id="IPR036236">
    <property type="entry name" value="Znf_C2H2_sf"/>
</dbReference>
<keyword evidence="1" id="KW-0863">Zinc-finger</keyword>
<protein>
    <submittedName>
        <fullName evidence="3">4758_t:CDS:1</fullName>
    </submittedName>
</protein>
<dbReference type="PROSITE" id="PS50157">
    <property type="entry name" value="ZINC_FINGER_C2H2_2"/>
    <property type="match status" value="1"/>
</dbReference>
<dbReference type="SUPFAM" id="SSF57667">
    <property type="entry name" value="beta-beta-alpha zinc fingers"/>
    <property type="match status" value="1"/>
</dbReference>
<accession>A0A9N8YS77</accession>
<dbReference type="GO" id="GO:0008270">
    <property type="term" value="F:zinc ion binding"/>
    <property type="evidence" value="ECO:0007669"/>
    <property type="project" value="UniProtKB-KW"/>
</dbReference>
<reference evidence="3" key="1">
    <citation type="submission" date="2021-06" db="EMBL/GenBank/DDBJ databases">
        <authorList>
            <person name="Kallberg Y."/>
            <person name="Tangrot J."/>
            <person name="Rosling A."/>
        </authorList>
    </citation>
    <scope>NUCLEOTIDE SEQUENCE</scope>
    <source>
        <strain evidence="3">CL551</strain>
    </source>
</reference>
<feature type="domain" description="C2H2-type" evidence="2">
    <location>
        <begin position="264"/>
        <end position="291"/>
    </location>
</feature>
<keyword evidence="4" id="KW-1185">Reference proteome</keyword>
<dbReference type="EMBL" id="CAJVPV010000346">
    <property type="protein sequence ID" value="CAG8452599.1"/>
    <property type="molecule type" value="Genomic_DNA"/>
</dbReference>
<dbReference type="Proteomes" id="UP000789342">
    <property type="component" value="Unassembled WGS sequence"/>
</dbReference>
<dbReference type="OrthoDB" id="3437960at2759"/>
<keyword evidence="1" id="KW-0862">Zinc</keyword>
<keyword evidence="1" id="KW-0479">Metal-binding</keyword>
<proteinExistence type="predicted"/>
<evidence type="ECO:0000313" key="4">
    <source>
        <dbReference type="Proteomes" id="UP000789342"/>
    </source>
</evidence>
<name>A0A9N8YS77_9GLOM</name>